<organism evidence="2 3">
    <name type="scientific">Alkalitalea saponilacus</name>
    <dbReference type="NCBI Taxonomy" id="889453"/>
    <lineage>
        <taxon>Bacteria</taxon>
        <taxon>Pseudomonadati</taxon>
        <taxon>Bacteroidota</taxon>
        <taxon>Bacteroidia</taxon>
        <taxon>Marinilabiliales</taxon>
        <taxon>Marinilabiliaceae</taxon>
        <taxon>Alkalitalea</taxon>
    </lineage>
</organism>
<dbReference type="InterPro" id="IPR027829">
    <property type="entry name" value="DUF4625"/>
</dbReference>
<reference evidence="2 3" key="1">
    <citation type="submission" date="2017-02" db="EMBL/GenBank/DDBJ databases">
        <authorList>
            <person name="Peterson S.W."/>
        </authorList>
    </citation>
    <scope>NUCLEOTIDE SEQUENCE [LARGE SCALE GENOMIC DNA]</scope>
    <source>
        <strain evidence="2 3">DSM 24412</strain>
    </source>
</reference>
<keyword evidence="1" id="KW-0732">Signal</keyword>
<dbReference type="Proteomes" id="UP000191055">
    <property type="component" value="Unassembled WGS sequence"/>
</dbReference>
<dbReference type="PROSITE" id="PS51257">
    <property type="entry name" value="PROKAR_LIPOPROTEIN"/>
    <property type="match status" value="1"/>
</dbReference>
<dbReference type="OrthoDB" id="670730at2"/>
<gene>
    <name evidence="2" type="ORF">SAMN03080601_02377</name>
</gene>
<proteinExistence type="predicted"/>
<evidence type="ECO:0000313" key="3">
    <source>
        <dbReference type="Proteomes" id="UP000191055"/>
    </source>
</evidence>
<evidence type="ECO:0000313" key="2">
    <source>
        <dbReference type="EMBL" id="SKC21162.1"/>
    </source>
</evidence>
<dbReference type="RefSeq" id="WP_079558093.1">
    <property type="nucleotide sequence ID" value="NZ_CP021904.1"/>
</dbReference>
<dbReference type="Pfam" id="PF15418">
    <property type="entry name" value="DUF4625"/>
    <property type="match status" value="1"/>
</dbReference>
<feature type="chain" id="PRO_5013001819" description="DUF4625 domain-containing protein" evidence="1">
    <location>
        <begin position="20"/>
        <end position="160"/>
    </location>
</feature>
<keyword evidence="3" id="KW-1185">Reference proteome</keyword>
<protein>
    <recommendedName>
        <fullName evidence="4">DUF4625 domain-containing protein</fullName>
    </recommendedName>
</protein>
<dbReference type="EMBL" id="FUYV01000014">
    <property type="protein sequence ID" value="SKC21162.1"/>
    <property type="molecule type" value="Genomic_DNA"/>
</dbReference>
<sequence length="160" mass="18754">MKRLIFVSLISILFVSACVKDSDTEAEAPKVEILLPFPCDTIYYGEDFIFRLKLTDKNELGNLSMDIHNNFNHHSHGDNITCQMDDRKEAIHPFSKAWIHSLPNQREYTFEKVLNFPVKNQDDKVHDHGDYHFHIYVTNEDGYQVFTTLDVKILHREDVD</sequence>
<evidence type="ECO:0000256" key="1">
    <source>
        <dbReference type="SAM" id="SignalP"/>
    </source>
</evidence>
<accession>A0A1T5HKH2</accession>
<dbReference type="AlphaFoldDB" id="A0A1T5HKH2"/>
<evidence type="ECO:0008006" key="4">
    <source>
        <dbReference type="Google" id="ProtNLM"/>
    </source>
</evidence>
<feature type="signal peptide" evidence="1">
    <location>
        <begin position="1"/>
        <end position="19"/>
    </location>
</feature>
<dbReference type="KEGG" id="asx:CDL62_00715"/>
<dbReference type="STRING" id="889453.SAMN03080601_02377"/>
<name>A0A1T5HKH2_9BACT</name>